<dbReference type="InterPro" id="IPR009003">
    <property type="entry name" value="Peptidase_S1_PA"/>
</dbReference>
<keyword evidence="4" id="KW-0720">Serine protease</keyword>
<evidence type="ECO:0000256" key="2">
    <source>
        <dbReference type="ARBA" id="ARBA00022670"/>
    </source>
</evidence>
<dbReference type="GO" id="GO:0006508">
    <property type="term" value="P:proteolysis"/>
    <property type="evidence" value="ECO:0007669"/>
    <property type="project" value="UniProtKB-KW"/>
</dbReference>
<dbReference type="PRINTS" id="PR00722">
    <property type="entry name" value="CHYMOTRYPSIN"/>
</dbReference>
<dbReference type="KEGG" id="bdr:105230157"/>
<proteinExistence type="inferred from homology"/>
<evidence type="ECO:0000256" key="4">
    <source>
        <dbReference type="ARBA" id="ARBA00022825"/>
    </source>
</evidence>
<dbReference type="Pfam" id="PF00089">
    <property type="entry name" value="Trypsin"/>
    <property type="match status" value="1"/>
</dbReference>
<dbReference type="InterPro" id="IPR001314">
    <property type="entry name" value="Peptidase_S1A"/>
</dbReference>
<evidence type="ECO:0000256" key="5">
    <source>
        <dbReference type="ARBA" id="ARBA00023157"/>
    </source>
</evidence>
<dbReference type="InterPro" id="IPR050430">
    <property type="entry name" value="Peptidase_S1"/>
</dbReference>
<feature type="domain" description="Peptidase S1" evidence="7">
    <location>
        <begin position="27"/>
        <end position="239"/>
    </location>
</feature>
<evidence type="ECO:0000256" key="1">
    <source>
        <dbReference type="ARBA" id="ARBA00007664"/>
    </source>
</evidence>
<evidence type="ECO:0000256" key="6">
    <source>
        <dbReference type="SAM" id="SignalP"/>
    </source>
</evidence>
<evidence type="ECO:0000259" key="7">
    <source>
        <dbReference type="PROSITE" id="PS50240"/>
    </source>
</evidence>
<dbReference type="SMART" id="SM00020">
    <property type="entry name" value="Tryp_SPc"/>
    <property type="match status" value="1"/>
</dbReference>
<evidence type="ECO:0000256" key="3">
    <source>
        <dbReference type="ARBA" id="ARBA00022801"/>
    </source>
</evidence>
<dbReference type="PROSITE" id="PS51257">
    <property type="entry name" value="PROKAR_LIPOPROTEIN"/>
    <property type="match status" value="1"/>
</dbReference>
<keyword evidence="6" id="KW-0732">Signal</keyword>
<keyword evidence="3" id="KW-0378">Hydrolase</keyword>
<evidence type="ECO:0000313" key="8">
    <source>
        <dbReference type="Proteomes" id="UP001652620"/>
    </source>
</evidence>
<dbReference type="InParanoid" id="A0A6I9VXV3"/>
<dbReference type="InterPro" id="IPR043504">
    <property type="entry name" value="Peptidase_S1_PA_chymotrypsin"/>
</dbReference>
<organism evidence="8 9">
    <name type="scientific">Bactrocera dorsalis</name>
    <name type="common">Oriental fruit fly</name>
    <name type="synonym">Dacus dorsalis</name>
    <dbReference type="NCBI Taxonomy" id="27457"/>
    <lineage>
        <taxon>Eukaryota</taxon>
        <taxon>Metazoa</taxon>
        <taxon>Ecdysozoa</taxon>
        <taxon>Arthropoda</taxon>
        <taxon>Hexapoda</taxon>
        <taxon>Insecta</taxon>
        <taxon>Pterygota</taxon>
        <taxon>Neoptera</taxon>
        <taxon>Endopterygota</taxon>
        <taxon>Diptera</taxon>
        <taxon>Brachycera</taxon>
        <taxon>Muscomorpha</taxon>
        <taxon>Tephritoidea</taxon>
        <taxon>Tephritidae</taxon>
        <taxon>Bactrocera</taxon>
        <taxon>Bactrocera</taxon>
    </lineage>
</organism>
<dbReference type="InterPro" id="IPR018114">
    <property type="entry name" value="TRYPSIN_HIS"/>
</dbReference>
<reference evidence="9" key="1">
    <citation type="submission" date="2025-08" db="UniProtKB">
        <authorList>
            <consortium name="RefSeq"/>
        </authorList>
    </citation>
    <scope>IDENTIFICATION</scope>
    <source>
        <tissue evidence="9">Adult</tissue>
    </source>
</reference>
<dbReference type="PANTHER" id="PTHR24276">
    <property type="entry name" value="POLYSERASE-RELATED"/>
    <property type="match status" value="1"/>
</dbReference>
<evidence type="ECO:0000313" key="9">
    <source>
        <dbReference type="RefSeq" id="XP_011209107.2"/>
    </source>
</evidence>
<accession>A0A6I9VXV3</accession>
<dbReference type="PROSITE" id="PS00134">
    <property type="entry name" value="TRYPSIN_HIS"/>
    <property type="match status" value="1"/>
</dbReference>
<protein>
    <submittedName>
        <fullName evidence="9">Serine protease 1-like</fullName>
    </submittedName>
</protein>
<dbReference type="OrthoDB" id="10059102at2759"/>
<keyword evidence="8" id="KW-1185">Reference proteome</keyword>
<feature type="signal peptide" evidence="6">
    <location>
        <begin position="1"/>
        <end position="23"/>
    </location>
</feature>
<dbReference type="PROSITE" id="PS50240">
    <property type="entry name" value="TRYPSIN_DOM"/>
    <property type="match status" value="1"/>
</dbReference>
<dbReference type="Proteomes" id="UP001652620">
    <property type="component" value="Chromosome 5"/>
</dbReference>
<keyword evidence="2" id="KW-0645">Protease</keyword>
<feature type="chain" id="PRO_5047157765" evidence="6">
    <location>
        <begin position="24"/>
        <end position="242"/>
    </location>
</feature>
<dbReference type="AlphaFoldDB" id="A0A6I9VXV3"/>
<name>A0A6I9VXV3_BACDO</name>
<dbReference type="InterPro" id="IPR001254">
    <property type="entry name" value="Trypsin_dom"/>
</dbReference>
<dbReference type="PANTHER" id="PTHR24276:SF91">
    <property type="entry name" value="AT26814P-RELATED"/>
    <property type="match status" value="1"/>
</dbReference>
<gene>
    <name evidence="9" type="primary">LOC105230157</name>
</gene>
<dbReference type="RefSeq" id="XP_011209107.2">
    <property type="nucleotide sequence ID" value="XM_011210805.3"/>
</dbReference>
<comment type="similarity">
    <text evidence="1">Belongs to the peptidase S1 family.</text>
</comment>
<dbReference type="SUPFAM" id="SSF50494">
    <property type="entry name" value="Trypsin-like serine proteases"/>
    <property type="match status" value="1"/>
</dbReference>
<dbReference type="Gene3D" id="2.40.10.10">
    <property type="entry name" value="Trypsin-like serine proteases"/>
    <property type="match status" value="1"/>
</dbReference>
<sequence>MCQFSRLLVLQLILYFAIGHIYGSPQIFGGCPVTQKKYPYYVRLHYYEKFDCGGSLVRNNAVLTAAHCVKGKNVEKLSVHTDTINLGDPGVVRTIRTTLVPNEYNAGTLNYDVAVLILSSAIPRASVIRLARSAVPVGTSCLVMGHGRTKENGAFSKQLQEIHVPVMSRKVCQRIYGNYVITQFMMCAAKNALCNGDSGGPMICNGIQAGIVSWGKGCGFPDVYTDISKVYPFIERALNLNA</sequence>
<dbReference type="GO" id="GO:0005576">
    <property type="term" value="C:extracellular region"/>
    <property type="evidence" value="ECO:0007669"/>
    <property type="project" value="UniProtKB-SubCell"/>
</dbReference>
<dbReference type="GeneID" id="105230157"/>
<dbReference type="GO" id="GO:0004252">
    <property type="term" value="F:serine-type endopeptidase activity"/>
    <property type="evidence" value="ECO:0007669"/>
    <property type="project" value="InterPro"/>
</dbReference>
<keyword evidence="5" id="KW-1015">Disulfide bond</keyword>
<dbReference type="CDD" id="cd00190">
    <property type="entry name" value="Tryp_SPc"/>
    <property type="match status" value="1"/>
</dbReference>